<accession>A0A3G3K4P7</accession>
<reference evidence="2 3" key="1">
    <citation type="submission" date="2018-10" db="EMBL/GenBank/DDBJ databases">
        <title>Genome Sequence of Cohnella sp.</title>
        <authorList>
            <person name="Srinivasan S."/>
            <person name="Kim M.K."/>
        </authorList>
    </citation>
    <scope>NUCLEOTIDE SEQUENCE [LARGE SCALE GENOMIC DNA]</scope>
    <source>
        <strain evidence="2 3">18JY8-7</strain>
    </source>
</reference>
<evidence type="ECO:0000256" key="1">
    <source>
        <dbReference type="SAM" id="Phobius"/>
    </source>
</evidence>
<evidence type="ECO:0000313" key="3">
    <source>
        <dbReference type="Proteomes" id="UP000269097"/>
    </source>
</evidence>
<protein>
    <recommendedName>
        <fullName evidence="4">DUF2269 family protein</fullName>
    </recommendedName>
</protein>
<organism evidence="2 3">
    <name type="scientific">Cohnella candidum</name>
    <dbReference type="NCBI Taxonomy" id="2674991"/>
    <lineage>
        <taxon>Bacteria</taxon>
        <taxon>Bacillati</taxon>
        <taxon>Bacillota</taxon>
        <taxon>Bacilli</taxon>
        <taxon>Bacillales</taxon>
        <taxon>Paenibacillaceae</taxon>
        <taxon>Cohnella</taxon>
    </lineage>
</organism>
<keyword evidence="3" id="KW-1185">Reference proteome</keyword>
<keyword evidence="1" id="KW-0472">Membrane</keyword>
<gene>
    <name evidence="2" type="ORF">EAV92_22190</name>
</gene>
<proteinExistence type="predicted"/>
<keyword evidence="1" id="KW-0812">Transmembrane</keyword>
<dbReference type="AlphaFoldDB" id="A0A3G3K4P7"/>
<feature type="transmembrane region" description="Helical" evidence="1">
    <location>
        <begin position="84"/>
        <end position="103"/>
    </location>
</feature>
<feature type="transmembrane region" description="Helical" evidence="1">
    <location>
        <begin position="6"/>
        <end position="28"/>
    </location>
</feature>
<evidence type="ECO:0008006" key="4">
    <source>
        <dbReference type="Google" id="ProtNLM"/>
    </source>
</evidence>
<dbReference type="EMBL" id="CP033433">
    <property type="protein sequence ID" value="AYQ75027.1"/>
    <property type="molecule type" value="Genomic_DNA"/>
</dbReference>
<sequence length="155" mass="17204">MLYTGLLILHLLSVTLWLGGAVYERVFLVGNIRRLRGSGQELGLIRIMLSSEPFFLGITTALLLTGITMSVMSGGGFFHLNWLGFKQMVMVLVLFGFSLYIGPRMKAVKKSIRDVISLRPDDSERIHGQIASMTKGFDLIHLGVVVNIVLAVWKP</sequence>
<keyword evidence="1" id="KW-1133">Transmembrane helix</keyword>
<dbReference type="KEGG" id="coh:EAV92_22190"/>
<dbReference type="RefSeq" id="WP_123043107.1">
    <property type="nucleotide sequence ID" value="NZ_CP033433.1"/>
</dbReference>
<dbReference type="Proteomes" id="UP000269097">
    <property type="component" value="Chromosome"/>
</dbReference>
<name>A0A3G3K4P7_9BACL</name>
<evidence type="ECO:0000313" key="2">
    <source>
        <dbReference type="EMBL" id="AYQ75027.1"/>
    </source>
</evidence>